<evidence type="ECO:0000256" key="8">
    <source>
        <dbReference type="ARBA" id="ARBA00023251"/>
    </source>
</evidence>
<comment type="similarity">
    <text evidence="9">Belongs to the ABC transporter superfamily. Drug exporter-1 (DrugE1) (TC 3.A.1.105) family.</text>
</comment>
<dbReference type="KEGG" id="gbr:Gbro_3717"/>
<dbReference type="GO" id="GO:0016887">
    <property type="term" value="F:ATP hydrolysis activity"/>
    <property type="evidence" value="ECO:0007669"/>
    <property type="project" value="InterPro"/>
</dbReference>
<dbReference type="RefSeq" id="WP_012835408.1">
    <property type="nucleotide sequence ID" value="NC_013441.1"/>
</dbReference>
<dbReference type="PROSITE" id="PS50893">
    <property type="entry name" value="ABC_TRANSPORTER_2"/>
    <property type="match status" value="1"/>
</dbReference>
<evidence type="ECO:0000256" key="1">
    <source>
        <dbReference type="ARBA" id="ARBA00004413"/>
    </source>
</evidence>
<dbReference type="PROSITE" id="PS00211">
    <property type="entry name" value="ABC_TRANSPORTER_1"/>
    <property type="match status" value="1"/>
</dbReference>
<evidence type="ECO:0000256" key="2">
    <source>
        <dbReference type="ARBA" id="ARBA00022448"/>
    </source>
</evidence>
<evidence type="ECO:0000313" key="12">
    <source>
        <dbReference type="EMBL" id="ACY22901.1"/>
    </source>
</evidence>
<dbReference type="Pfam" id="PF00005">
    <property type="entry name" value="ABC_tran"/>
    <property type="match status" value="1"/>
</dbReference>
<dbReference type="GO" id="GO:0005524">
    <property type="term" value="F:ATP binding"/>
    <property type="evidence" value="ECO:0007669"/>
    <property type="project" value="UniProtKB-KW"/>
</dbReference>
<evidence type="ECO:0000256" key="10">
    <source>
        <dbReference type="SAM" id="MobiDB-lite"/>
    </source>
</evidence>
<gene>
    <name evidence="12" type="ordered locus">Gbro_3717</name>
</gene>
<evidence type="ECO:0000256" key="7">
    <source>
        <dbReference type="ARBA" id="ARBA00023136"/>
    </source>
</evidence>
<dbReference type="InterPro" id="IPR027417">
    <property type="entry name" value="P-loop_NTPase"/>
</dbReference>
<dbReference type="HOGENOM" id="CLU_000604_1_2_11"/>
<evidence type="ECO:0000256" key="9">
    <source>
        <dbReference type="ARBA" id="ARBA00049985"/>
    </source>
</evidence>
<keyword evidence="8" id="KW-0046">Antibiotic resistance</keyword>
<evidence type="ECO:0000256" key="5">
    <source>
        <dbReference type="ARBA" id="ARBA00022840"/>
    </source>
</evidence>
<keyword evidence="7" id="KW-0472">Membrane</keyword>
<dbReference type="InterPro" id="IPR005894">
    <property type="entry name" value="DrrA"/>
</dbReference>
<feature type="region of interest" description="Disordered" evidence="10">
    <location>
        <begin position="1"/>
        <end position="39"/>
    </location>
</feature>
<feature type="domain" description="ABC transporter" evidence="11">
    <location>
        <begin position="37"/>
        <end position="275"/>
    </location>
</feature>
<accession>D0L2J8</accession>
<reference evidence="12 13" key="2">
    <citation type="journal article" date="2010" name="Stand. Genomic Sci.">
        <title>Complete genome sequence of Gordonia bronchialis type strain (3410).</title>
        <authorList>
            <person name="Ivanova N."/>
            <person name="Sikorski J."/>
            <person name="Jando M."/>
            <person name="Lapidus A."/>
            <person name="Nolan M."/>
            <person name="Lucas S."/>
            <person name="Del Rio T.G."/>
            <person name="Tice H."/>
            <person name="Copeland A."/>
            <person name="Cheng J.F."/>
            <person name="Chen F."/>
            <person name="Bruce D."/>
            <person name="Goodwin L."/>
            <person name="Pitluck S."/>
            <person name="Mavromatis K."/>
            <person name="Ovchinnikova G."/>
            <person name="Pati A."/>
            <person name="Chen A."/>
            <person name="Palaniappan K."/>
            <person name="Land M."/>
            <person name="Hauser L."/>
            <person name="Chang Y.J."/>
            <person name="Jeffries C.D."/>
            <person name="Chain P."/>
            <person name="Saunders E."/>
            <person name="Han C."/>
            <person name="Detter J.C."/>
            <person name="Brettin T."/>
            <person name="Rohde M."/>
            <person name="Goker M."/>
            <person name="Bristow J."/>
            <person name="Eisen J.A."/>
            <person name="Markowitz V."/>
            <person name="Hugenholtz P."/>
            <person name="Klenk H.P."/>
            <person name="Kyrpides N.C."/>
        </authorList>
    </citation>
    <scope>NUCLEOTIDE SEQUENCE [LARGE SCALE GENOMIC DNA]</scope>
    <source>
        <strain evidence="13">ATCC 25592 / DSM 43247 / BCRC 13721 / JCM 3198 / KCTC 3076 / NBRC 16047 / NCTC 10667</strain>
    </source>
</reference>
<dbReference type="SMART" id="SM00382">
    <property type="entry name" value="AAA"/>
    <property type="match status" value="1"/>
</dbReference>
<dbReference type="NCBIfam" id="TIGR01188">
    <property type="entry name" value="drrA"/>
    <property type="match status" value="1"/>
</dbReference>
<feature type="compositionally biased region" description="Basic and acidic residues" evidence="10">
    <location>
        <begin position="371"/>
        <end position="380"/>
    </location>
</feature>
<feature type="compositionally biased region" description="Acidic residues" evidence="10">
    <location>
        <begin position="15"/>
        <end position="25"/>
    </location>
</feature>
<dbReference type="PANTHER" id="PTHR42711:SF19">
    <property type="entry name" value="DOXORUBICIN RESISTANCE ATP-BINDING PROTEIN DRRA"/>
    <property type="match status" value="1"/>
</dbReference>
<dbReference type="InterPro" id="IPR003593">
    <property type="entry name" value="AAA+_ATPase"/>
</dbReference>
<reference evidence="13" key="1">
    <citation type="submission" date="2009-10" db="EMBL/GenBank/DDBJ databases">
        <title>The complete chromosome of Gordonia bronchialis DSM 43247.</title>
        <authorList>
            <consortium name="US DOE Joint Genome Institute (JGI-PGF)"/>
            <person name="Lucas S."/>
            <person name="Copeland A."/>
            <person name="Lapidus A."/>
            <person name="Glavina del Rio T."/>
            <person name="Dalin E."/>
            <person name="Tice H."/>
            <person name="Bruce D."/>
            <person name="Goodwin L."/>
            <person name="Pitluck S."/>
            <person name="Kyrpides N."/>
            <person name="Mavromatis K."/>
            <person name="Ivanova N."/>
            <person name="Ovchinnikova G."/>
            <person name="Saunders E."/>
            <person name="Brettin T."/>
            <person name="Detter J.C."/>
            <person name="Han C."/>
            <person name="Larimer F."/>
            <person name="Land M."/>
            <person name="Hauser L."/>
            <person name="Markowitz V."/>
            <person name="Cheng J.-F."/>
            <person name="Hugenholtz P."/>
            <person name="Woyke T."/>
            <person name="Wu D."/>
            <person name="Jando M."/>
            <person name="Schneider S."/>
            <person name="Goeker M."/>
            <person name="Klenk H.-P."/>
            <person name="Eisen J.A."/>
        </authorList>
    </citation>
    <scope>NUCLEOTIDE SEQUENCE [LARGE SCALE GENOMIC DNA]</scope>
    <source>
        <strain evidence="13">ATCC 25592 / DSM 43247 / BCRC 13721 / JCM 3198 / KCTC 3076 / NBRC 16047 / NCTC 10667</strain>
    </source>
</reference>
<sequence>MTDPDQTDTAPTELAAEESSPEEFSPESTQQSARPALEIRGLRKTFGTGLLRRGPRVHALAGLDLTVPAGTVHALLGPNGAGKTTTVRAVATLLTPDEGTVLVDGRDARADPDGVREIIGVSGQYAAVDGTLTGFENLRLVAQLYGMSRSEAASRARELIAELGLSEAADRPMRTYSGGMRRRLDLAGALINRPRLLILDEPTTGLDPRGRRQIWDVIADQVAAGTTVLLTTQYLEEADSLADQITVIDHGTICAQGTAEELKAATGGSIMTIEIDDTATDVEDELIATTLAEIGTGMPEALDARRWSLPVPDGTRSAVAAVKTLEQIQVDVVDVTVTTPSLDDVFLALTGRTHPDAGADSNPAETDPADASEKEHAHAG</sequence>
<dbReference type="GO" id="GO:0005886">
    <property type="term" value="C:plasma membrane"/>
    <property type="evidence" value="ECO:0007669"/>
    <property type="project" value="UniProtKB-SubCell"/>
</dbReference>
<dbReference type="GO" id="GO:1900753">
    <property type="term" value="P:doxorubicin transport"/>
    <property type="evidence" value="ECO:0007669"/>
    <property type="project" value="InterPro"/>
</dbReference>
<dbReference type="InterPro" id="IPR017871">
    <property type="entry name" value="ABC_transporter-like_CS"/>
</dbReference>
<keyword evidence="4" id="KW-0547">Nucleotide-binding</keyword>
<dbReference type="Proteomes" id="UP000001219">
    <property type="component" value="Chromosome"/>
</dbReference>
<dbReference type="Gene3D" id="3.40.50.300">
    <property type="entry name" value="P-loop containing nucleotide triphosphate hydrolases"/>
    <property type="match status" value="1"/>
</dbReference>
<dbReference type="PANTHER" id="PTHR42711">
    <property type="entry name" value="ABC TRANSPORTER ATP-BINDING PROTEIN"/>
    <property type="match status" value="1"/>
</dbReference>
<dbReference type="OrthoDB" id="9804819at2"/>
<keyword evidence="6" id="KW-1278">Translocase</keyword>
<dbReference type="GO" id="GO:0046677">
    <property type="term" value="P:response to antibiotic"/>
    <property type="evidence" value="ECO:0007669"/>
    <property type="project" value="UniProtKB-KW"/>
</dbReference>
<name>D0L2J8_GORB4</name>
<dbReference type="eggNOG" id="COG1131">
    <property type="taxonomic scope" value="Bacteria"/>
</dbReference>
<proteinExistence type="inferred from homology"/>
<feature type="region of interest" description="Disordered" evidence="10">
    <location>
        <begin position="353"/>
        <end position="380"/>
    </location>
</feature>
<evidence type="ECO:0000313" key="13">
    <source>
        <dbReference type="Proteomes" id="UP000001219"/>
    </source>
</evidence>
<dbReference type="AlphaFoldDB" id="D0L2J8"/>
<evidence type="ECO:0000256" key="3">
    <source>
        <dbReference type="ARBA" id="ARBA00022475"/>
    </source>
</evidence>
<comment type="subcellular location">
    <subcellularLocation>
        <location evidence="1">Cell membrane</location>
        <topology evidence="1">Peripheral membrane protein</topology>
        <orientation evidence="1">Cytoplasmic side</orientation>
    </subcellularLocation>
</comment>
<organism evidence="12 13">
    <name type="scientific">Gordonia bronchialis (strain ATCC 25592 / DSM 43247 / BCRC 13721 / JCM 3198 / KCTC 3076 / NBRC 16047 / NCTC 10667)</name>
    <name type="common">Rhodococcus bronchialis</name>
    <dbReference type="NCBI Taxonomy" id="526226"/>
    <lineage>
        <taxon>Bacteria</taxon>
        <taxon>Bacillati</taxon>
        <taxon>Actinomycetota</taxon>
        <taxon>Actinomycetes</taxon>
        <taxon>Mycobacteriales</taxon>
        <taxon>Gordoniaceae</taxon>
        <taxon>Gordonia</taxon>
    </lineage>
</organism>
<keyword evidence="2" id="KW-0813">Transport</keyword>
<dbReference type="InterPro" id="IPR003439">
    <property type="entry name" value="ABC_transporter-like_ATP-bd"/>
</dbReference>
<protein>
    <submittedName>
        <fullName evidence="12">Daunorubicin resistance ABC transporter ATPase subunit</fullName>
    </submittedName>
</protein>
<dbReference type="SUPFAM" id="SSF52540">
    <property type="entry name" value="P-loop containing nucleoside triphosphate hydrolases"/>
    <property type="match status" value="1"/>
</dbReference>
<evidence type="ECO:0000259" key="11">
    <source>
        <dbReference type="PROSITE" id="PS50893"/>
    </source>
</evidence>
<dbReference type="STRING" id="526226.Gbro_3717"/>
<dbReference type="EMBL" id="CP001802">
    <property type="protein sequence ID" value="ACY22901.1"/>
    <property type="molecule type" value="Genomic_DNA"/>
</dbReference>
<dbReference type="GO" id="GO:0043215">
    <property type="term" value="P:daunorubicin transport"/>
    <property type="evidence" value="ECO:0007669"/>
    <property type="project" value="InterPro"/>
</dbReference>
<keyword evidence="3" id="KW-1003">Cell membrane</keyword>
<keyword evidence="5" id="KW-0067">ATP-binding</keyword>
<evidence type="ECO:0000256" key="6">
    <source>
        <dbReference type="ARBA" id="ARBA00022967"/>
    </source>
</evidence>
<evidence type="ECO:0000256" key="4">
    <source>
        <dbReference type="ARBA" id="ARBA00022741"/>
    </source>
</evidence>
<keyword evidence="13" id="KW-1185">Reference proteome</keyword>
<dbReference type="InterPro" id="IPR050763">
    <property type="entry name" value="ABC_transporter_ATP-binding"/>
</dbReference>